<evidence type="ECO:0000313" key="2">
    <source>
        <dbReference type="EMBL" id="TXG75855.1"/>
    </source>
</evidence>
<protein>
    <submittedName>
        <fullName evidence="2">Uncharacterized protein</fullName>
    </submittedName>
</protein>
<dbReference type="Proteomes" id="UP000321026">
    <property type="component" value="Unassembled WGS sequence"/>
</dbReference>
<dbReference type="AlphaFoldDB" id="A0A5C7J2V7"/>
<evidence type="ECO:0000256" key="1">
    <source>
        <dbReference type="SAM" id="MobiDB-lite"/>
    </source>
</evidence>
<evidence type="ECO:0000313" key="3">
    <source>
        <dbReference type="Proteomes" id="UP000321026"/>
    </source>
</evidence>
<accession>A0A5C7J2V7</accession>
<name>A0A5C7J2V7_9BACT</name>
<sequence>MSAENKKTFNLPGGLDQREFQALVDEANDEAWREATKGTSLDNSPSVFAQELDEILLKGKGSEALPLADTALDNQEVLRGRRRGGAARRERVGRVERGKRADMKGTAQTVQTTPVSAAQEVAKQVADPYAEIVPGQAWQRQGSVNGKNVVEVISLLAIGSGGVPIIKRTLDGEDNLFAIHPNTIEELREELRQGQYQPDLSVNLSDKPEMPEQWTEERLLREVPQGEFILKNSQGTMRFYRRQGDEFLNRGGKGVPLTDVLDKLRSGRWKIEPATIQTESPASPDLLKGRDPKGYDDLRDGDIWVVRDANGRFVKGLRVNTTFGFSSTGDFVNAETHVQEVDGKLVFPENIDSAEAAEAIQSRDWPRAEFQQALRNDGYVLEVVGEQNTEARSRVELPPTDNQTEPSFETPKPELEGPLPLDKALKQAEGAVNVARDDFVRLEAEQKGAWLKLKNFFRGFAGSENEMSPEVSQKMEEYKRSLTQLLSLRVEAIKHSNLRGEALRQAIAGLVREFDFTEGEDLDKTRREARLGKNKAETLKEKWHKVLEGAKRSENIYTPKDSYSEVLVQKEWYDKWALLWGTAKLTGEVGVQGARALGTAAHQTGIQYNRLTDTEKKKVAMAVAGGTLAGVLVFSGGGAAAATAGLLLGLKRLGAAAGATVAVKGATDAWAQHRREQKTQTRTEDVLNELELTKADELKGFVNNPDLSNTNPTEATLTPEKIRELENWLKQFTIDNVGERGAQRHMGRLWRNTVAGVAGGALAWTAPGALAHAVDIAQESASTGAVERVAARLPGAASAASAAEAAGAPASAASMAEHGASAPAGGASAVAQAASAAEATLPVTGGPGTLPSGGPGVPTELPNALNQSPEFYRSGLPIDTAKLDGVLGERAVARGDTIWKYALESGKAAGFDEKGQARFAALLREKLVEKLSTIDPDVAKAAGFTPNADGVFTPDFIRAGDTLHLDKILTSNEMQELATQAQQATGATGEVVVTGKSDIFNTSYTSLAEAAKDAVKEYGTVPDLNKEYTNLVDAAKDAVRLYGEVGTQSLAPSPGAVQEVVSAAEVSPRDNLLQLMEEKGLNKNAASKALAEYLSDLTRSEQVKVFQGIRGTVRDLFDTPEISIYNNYDANYDLSVHPELAQASVARVLADHGALSDRAFYMYDRTVNPLHWTQMQQVARFNENAVKALGRDMAKPLLNEGVSDYTRRIAILAHAKGITFPGLRVIQ</sequence>
<reference evidence="2 3" key="1">
    <citation type="submission" date="2018-09" db="EMBL/GenBank/DDBJ databases">
        <title>Metagenome Assembled Genomes from an Advanced Water Purification Facility.</title>
        <authorList>
            <person name="Stamps B.W."/>
            <person name="Spear J.R."/>
        </authorList>
    </citation>
    <scope>NUCLEOTIDE SEQUENCE [LARGE SCALE GENOMIC DNA]</scope>
    <source>
        <strain evidence="2">Bin_63_2</strain>
    </source>
</reference>
<feature type="region of interest" description="Disordered" evidence="1">
    <location>
        <begin position="81"/>
        <end position="113"/>
    </location>
</feature>
<gene>
    <name evidence="2" type="ORF">E6Q11_06365</name>
</gene>
<feature type="compositionally biased region" description="Basic and acidic residues" evidence="1">
    <location>
        <begin position="87"/>
        <end position="103"/>
    </location>
</feature>
<dbReference type="EMBL" id="SSDS01000099">
    <property type="protein sequence ID" value="TXG75855.1"/>
    <property type="molecule type" value="Genomic_DNA"/>
</dbReference>
<organism evidence="2 3">
    <name type="scientific">Candidatus Dojkabacteria bacterium</name>
    <dbReference type="NCBI Taxonomy" id="2099670"/>
    <lineage>
        <taxon>Bacteria</taxon>
        <taxon>Candidatus Dojkabacteria</taxon>
    </lineage>
</organism>
<feature type="region of interest" description="Disordered" evidence="1">
    <location>
        <begin position="390"/>
        <end position="416"/>
    </location>
</feature>
<proteinExistence type="predicted"/>
<comment type="caution">
    <text evidence="2">The sequence shown here is derived from an EMBL/GenBank/DDBJ whole genome shotgun (WGS) entry which is preliminary data.</text>
</comment>